<accession>A0AA87ZN61</accession>
<sequence>MIPSLAGLGLYLKASSQNQPNDQKIWAVALAMPLSFNAFFSIGLGPITWVYSLEIFWPNSRSQCSSIAVAVNMLTSWVMSLTFLYTTGNTVRWTAWERWGFRKRGPRGTIITVTNGDSEISTFGRRVMVGMDGTNLQECHLPTLSAFHVEISTFGQN</sequence>
<evidence type="ECO:0000256" key="1">
    <source>
        <dbReference type="ARBA" id="ARBA00004141"/>
    </source>
</evidence>
<dbReference type="PANTHER" id="PTHR48022:SF2">
    <property type="entry name" value="PLASTIDIC GLUCOSE TRANSPORTER 4"/>
    <property type="match status" value="1"/>
</dbReference>
<evidence type="ECO:0000313" key="6">
    <source>
        <dbReference type="EMBL" id="GMN29596.1"/>
    </source>
</evidence>
<name>A0AA87ZN61_FICCA</name>
<dbReference type="Pfam" id="PF00083">
    <property type="entry name" value="Sugar_tr"/>
    <property type="match status" value="1"/>
</dbReference>
<keyword evidence="3 5" id="KW-1133">Transmembrane helix</keyword>
<organism evidence="6 7">
    <name type="scientific">Ficus carica</name>
    <name type="common">Common fig</name>
    <dbReference type="NCBI Taxonomy" id="3494"/>
    <lineage>
        <taxon>Eukaryota</taxon>
        <taxon>Viridiplantae</taxon>
        <taxon>Streptophyta</taxon>
        <taxon>Embryophyta</taxon>
        <taxon>Tracheophyta</taxon>
        <taxon>Spermatophyta</taxon>
        <taxon>Magnoliopsida</taxon>
        <taxon>eudicotyledons</taxon>
        <taxon>Gunneridae</taxon>
        <taxon>Pentapetalae</taxon>
        <taxon>rosids</taxon>
        <taxon>fabids</taxon>
        <taxon>Rosales</taxon>
        <taxon>Moraceae</taxon>
        <taxon>Ficeae</taxon>
        <taxon>Ficus</taxon>
    </lineage>
</organism>
<protein>
    <submittedName>
        <fullName evidence="6">Uncharacterized protein</fullName>
    </submittedName>
</protein>
<reference evidence="6" key="1">
    <citation type="submission" date="2023-07" db="EMBL/GenBank/DDBJ databases">
        <title>draft genome sequence of fig (Ficus carica).</title>
        <authorList>
            <person name="Takahashi T."/>
            <person name="Nishimura K."/>
        </authorList>
    </citation>
    <scope>NUCLEOTIDE SEQUENCE</scope>
</reference>
<feature type="transmembrane region" description="Helical" evidence="5">
    <location>
        <begin position="64"/>
        <end position="85"/>
    </location>
</feature>
<dbReference type="InterPro" id="IPR036259">
    <property type="entry name" value="MFS_trans_sf"/>
</dbReference>
<dbReference type="InterPro" id="IPR005828">
    <property type="entry name" value="MFS_sugar_transport-like"/>
</dbReference>
<evidence type="ECO:0000313" key="7">
    <source>
        <dbReference type="Proteomes" id="UP001187192"/>
    </source>
</evidence>
<dbReference type="Proteomes" id="UP001187192">
    <property type="component" value="Unassembled WGS sequence"/>
</dbReference>
<evidence type="ECO:0000256" key="3">
    <source>
        <dbReference type="ARBA" id="ARBA00022989"/>
    </source>
</evidence>
<dbReference type="InterPro" id="IPR050360">
    <property type="entry name" value="MFS_Sugar_Transporters"/>
</dbReference>
<feature type="transmembrane region" description="Helical" evidence="5">
    <location>
        <begin position="26"/>
        <end position="52"/>
    </location>
</feature>
<gene>
    <name evidence="6" type="ORF">TIFTF001_002499</name>
</gene>
<dbReference type="Gene3D" id="1.20.1250.20">
    <property type="entry name" value="MFS general substrate transporter like domains"/>
    <property type="match status" value="1"/>
</dbReference>
<keyword evidence="2 5" id="KW-0812">Transmembrane</keyword>
<evidence type="ECO:0000256" key="2">
    <source>
        <dbReference type="ARBA" id="ARBA00022692"/>
    </source>
</evidence>
<keyword evidence="7" id="KW-1185">Reference proteome</keyword>
<dbReference type="GO" id="GO:0016020">
    <property type="term" value="C:membrane"/>
    <property type="evidence" value="ECO:0007669"/>
    <property type="project" value="UniProtKB-SubCell"/>
</dbReference>
<dbReference type="AlphaFoldDB" id="A0AA87ZN61"/>
<dbReference type="GO" id="GO:0005351">
    <property type="term" value="F:carbohydrate:proton symporter activity"/>
    <property type="evidence" value="ECO:0007669"/>
    <property type="project" value="TreeGrafter"/>
</dbReference>
<comment type="caution">
    <text evidence="6">The sequence shown here is derived from an EMBL/GenBank/DDBJ whole genome shotgun (WGS) entry which is preliminary data.</text>
</comment>
<keyword evidence="4 5" id="KW-0472">Membrane</keyword>
<dbReference type="PANTHER" id="PTHR48022">
    <property type="entry name" value="PLASTIDIC GLUCOSE TRANSPORTER 4"/>
    <property type="match status" value="1"/>
</dbReference>
<proteinExistence type="predicted"/>
<evidence type="ECO:0000256" key="5">
    <source>
        <dbReference type="SAM" id="Phobius"/>
    </source>
</evidence>
<evidence type="ECO:0000256" key="4">
    <source>
        <dbReference type="ARBA" id="ARBA00023136"/>
    </source>
</evidence>
<comment type="subcellular location">
    <subcellularLocation>
        <location evidence="1">Membrane</location>
        <topology evidence="1">Multi-pass membrane protein</topology>
    </subcellularLocation>
</comment>
<dbReference type="EMBL" id="BTGU01000002">
    <property type="protein sequence ID" value="GMN29596.1"/>
    <property type="molecule type" value="Genomic_DNA"/>
</dbReference>